<name>A0A074WRF1_9PEZI</name>
<protein>
    <recommendedName>
        <fullName evidence="1">Aminoglycoside phosphotransferase domain-containing protein</fullName>
    </recommendedName>
</protein>
<dbReference type="Pfam" id="PF01636">
    <property type="entry name" value="APH"/>
    <property type="match status" value="1"/>
</dbReference>
<dbReference type="PANTHER" id="PTHR21310:SF37">
    <property type="entry name" value="AMINOGLYCOSIDE PHOSPHOTRANSFERASE DOMAIN-CONTAINING PROTEIN"/>
    <property type="match status" value="1"/>
</dbReference>
<dbReference type="OrthoDB" id="3645574at2759"/>
<feature type="domain" description="Aminoglycoside phosphotransferase" evidence="1">
    <location>
        <begin position="145"/>
        <end position="325"/>
    </location>
</feature>
<dbReference type="GeneID" id="25415394"/>
<dbReference type="STRING" id="1043004.A0A074WRF1"/>
<evidence type="ECO:0000313" key="3">
    <source>
        <dbReference type="Proteomes" id="UP000027730"/>
    </source>
</evidence>
<dbReference type="AlphaFoldDB" id="A0A074WRF1"/>
<evidence type="ECO:0000313" key="2">
    <source>
        <dbReference type="EMBL" id="KEQ72282.1"/>
    </source>
</evidence>
<sequence>MSEAEALANDLDMIPALRIEKENTKFIHDKLIARTSQIERLISRHLGIPANDFALYPPSAWIEGGFNICLPIDIKNSHNVRLPSGAVIRFPLPYNAGESFIPGTLDEKLCCEAATYFTAVENESLHRRFVWQIRRLWNPHSRSDLTDTGYLLLEWVEDGKMLSSSWHEKMEDPERRRNLYHGLAKILLRLANVPLARIGSWTMDNDGDISLTNRPIFDLQISWNRHAIPTEVSRNTTYTSAASYVHDKLRFQEQRLIHQPNSILSVNDGTHQLAALVGMRALLPRFFTTQSDSGPFVLSLPDLHRSNIFVDDDWNVTGVIDLEFAPVVPQEMVTAPAWLTGRGVDELEGESLEQFRKRYDEFVRVLEIEEKAVSQNDSSSQRLRRDLDTGMFWYVLALSTINAYPGIFAQHLMPRFFPQEFQLHIEGASLSRLWGEDVDDFITRKLDDNENYKVAIRDIFDKASRYTVEG</sequence>
<dbReference type="InterPro" id="IPR051678">
    <property type="entry name" value="AGP_Transferase"/>
</dbReference>
<dbReference type="HOGENOM" id="CLU_025005_3_1_1"/>
<dbReference type="InterPro" id="IPR002575">
    <property type="entry name" value="Aminoglycoside_PTrfase"/>
</dbReference>
<dbReference type="InterPro" id="IPR011009">
    <property type="entry name" value="Kinase-like_dom_sf"/>
</dbReference>
<evidence type="ECO:0000259" key="1">
    <source>
        <dbReference type="Pfam" id="PF01636"/>
    </source>
</evidence>
<proteinExistence type="predicted"/>
<gene>
    <name evidence="2" type="ORF">M436DRAFT_73985</name>
</gene>
<organism evidence="2 3">
    <name type="scientific">Aureobasidium namibiae CBS 147.97</name>
    <dbReference type="NCBI Taxonomy" id="1043004"/>
    <lineage>
        <taxon>Eukaryota</taxon>
        <taxon>Fungi</taxon>
        <taxon>Dikarya</taxon>
        <taxon>Ascomycota</taxon>
        <taxon>Pezizomycotina</taxon>
        <taxon>Dothideomycetes</taxon>
        <taxon>Dothideomycetidae</taxon>
        <taxon>Dothideales</taxon>
        <taxon>Saccotheciaceae</taxon>
        <taxon>Aureobasidium</taxon>
    </lineage>
</organism>
<dbReference type="Proteomes" id="UP000027730">
    <property type="component" value="Unassembled WGS sequence"/>
</dbReference>
<dbReference type="SUPFAM" id="SSF56112">
    <property type="entry name" value="Protein kinase-like (PK-like)"/>
    <property type="match status" value="1"/>
</dbReference>
<reference evidence="2 3" key="1">
    <citation type="journal article" date="2014" name="BMC Genomics">
        <title>Genome sequencing of four Aureobasidium pullulans varieties: biotechnological potential, stress tolerance, and description of new species.</title>
        <authorList>
            <person name="Gostin Ar C."/>
            <person name="Ohm R.A."/>
            <person name="Kogej T."/>
            <person name="Sonjak S."/>
            <person name="Turk M."/>
            <person name="Zajc J."/>
            <person name="Zalar P."/>
            <person name="Grube M."/>
            <person name="Sun H."/>
            <person name="Han J."/>
            <person name="Sharma A."/>
            <person name="Chiniquy J."/>
            <person name="Ngan C.Y."/>
            <person name="Lipzen A."/>
            <person name="Barry K."/>
            <person name="Grigoriev I.V."/>
            <person name="Gunde-Cimerman N."/>
        </authorList>
    </citation>
    <scope>NUCLEOTIDE SEQUENCE [LARGE SCALE GENOMIC DNA]</scope>
    <source>
        <strain evidence="2 3">CBS 147.97</strain>
    </source>
</reference>
<dbReference type="EMBL" id="KL584712">
    <property type="protein sequence ID" value="KEQ72282.1"/>
    <property type="molecule type" value="Genomic_DNA"/>
</dbReference>
<dbReference type="PANTHER" id="PTHR21310">
    <property type="entry name" value="AMINOGLYCOSIDE PHOSPHOTRANSFERASE-RELATED-RELATED"/>
    <property type="match status" value="1"/>
</dbReference>
<dbReference type="RefSeq" id="XP_013426469.1">
    <property type="nucleotide sequence ID" value="XM_013571015.1"/>
</dbReference>
<keyword evidence="3" id="KW-1185">Reference proteome</keyword>
<accession>A0A074WRF1</accession>